<keyword evidence="2" id="KW-1185">Reference proteome</keyword>
<dbReference type="AlphaFoldDB" id="A0A4Z0P0Z1"/>
<reference evidence="1 2" key="1">
    <citation type="submission" date="2019-04" db="EMBL/GenBank/DDBJ databases">
        <authorList>
            <person name="Feng G."/>
            <person name="Zhang J."/>
            <person name="Zhu H."/>
        </authorList>
    </citation>
    <scope>NUCLEOTIDE SEQUENCE [LARGE SCALE GENOMIC DNA]</scope>
    <source>
        <strain evidence="1 2">92R-1</strain>
    </source>
</reference>
<dbReference type="Proteomes" id="UP000298337">
    <property type="component" value="Unassembled WGS sequence"/>
</dbReference>
<evidence type="ECO:0000313" key="1">
    <source>
        <dbReference type="EMBL" id="TGE03334.1"/>
    </source>
</evidence>
<comment type="caution">
    <text evidence="1">The sequence shown here is derived from an EMBL/GenBank/DDBJ whole genome shotgun (WGS) entry which is preliminary data.</text>
</comment>
<organism evidence="1 2">
    <name type="scientific">Hymenobacter fodinae</name>
    <dbReference type="NCBI Taxonomy" id="2510796"/>
    <lineage>
        <taxon>Bacteria</taxon>
        <taxon>Pseudomonadati</taxon>
        <taxon>Bacteroidota</taxon>
        <taxon>Cytophagia</taxon>
        <taxon>Cytophagales</taxon>
        <taxon>Hymenobacteraceae</taxon>
        <taxon>Hymenobacter</taxon>
    </lineage>
</organism>
<name>A0A4Z0P0Z1_9BACT</name>
<evidence type="ECO:0000313" key="2">
    <source>
        <dbReference type="Proteomes" id="UP000298337"/>
    </source>
</evidence>
<accession>A0A4Z0P0Z1</accession>
<gene>
    <name evidence="1" type="ORF">EU556_25805</name>
</gene>
<dbReference type="RefSeq" id="WP_135437098.1">
    <property type="nucleotide sequence ID" value="NZ_SRLA01000009.1"/>
</dbReference>
<proteinExistence type="predicted"/>
<protein>
    <submittedName>
        <fullName evidence="1">Uncharacterized protein</fullName>
    </submittedName>
</protein>
<dbReference type="EMBL" id="SRLA01000009">
    <property type="protein sequence ID" value="TGE03334.1"/>
    <property type="molecule type" value="Genomic_DNA"/>
</dbReference>
<sequence length="151" mass="16739">MKNSQSENPCLSLASLIEHAEQQINSGYDARCGQLILRRMRANYARLYALYQQLSQAAEEGIYEVTVRSASQVITLQVGPRETGSTIGQALEDEVTEELRRLNKNILHQLQDQELEFARAGTYEGDPVPCAIHALCLPQPESEPTALQPAA</sequence>